<dbReference type="GO" id="GO:0030479">
    <property type="term" value="C:actin cortical patch"/>
    <property type="evidence" value="ECO:0007669"/>
    <property type="project" value="TreeGrafter"/>
</dbReference>
<evidence type="ECO:0000313" key="3">
    <source>
        <dbReference type="EMBL" id="KAH3683672.1"/>
    </source>
</evidence>
<dbReference type="GO" id="GO:0006897">
    <property type="term" value="P:endocytosis"/>
    <property type="evidence" value="ECO:0007669"/>
    <property type="project" value="TreeGrafter"/>
</dbReference>
<organism evidence="3 4">
    <name type="scientific">Wickerhamomyces pijperi</name>
    <name type="common">Yeast</name>
    <name type="synonym">Pichia pijperi</name>
    <dbReference type="NCBI Taxonomy" id="599730"/>
    <lineage>
        <taxon>Eukaryota</taxon>
        <taxon>Fungi</taxon>
        <taxon>Dikarya</taxon>
        <taxon>Ascomycota</taxon>
        <taxon>Saccharomycotina</taxon>
        <taxon>Saccharomycetes</taxon>
        <taxon>Phaffomycetales</taxon>
        <taxon>Wickerhamomycetaceae</taxon>
        <taxon>Wickerhamomyces</taxon>
    </lineage>
</organism>
<dbReference type="EMBL" id="JAEUBG010003009">
    <property type="protein sequence ID" value="KAH3683672.1"/>
    <property type="molecule type" value="Genomic_DNA"/>
</dbReference>
<sequence>MSHQAPSSLQDEIVFQDPAEFWTYIQNSLICDTPQDPQVVNTKLVAYLKIVADHINIYVNDDQDLYRCGLSLVNSEIYENNKVFCLAKSLSILSISDELISTDFKYFISYVILLDCKNDASVLDILEDYHGFVIIATNVRSIFHNLALLSRDDLGESKGSTISCLKNSATVQLDILFQMCKFLSLKTEDLAVIDEFFVNYIFESLIVAYNEEDIFNSAKFKIILALNEQFMVLTRENKAFANVVFQSLKNHRHTARNFNECLLVYFNRESDRCLQIMISKLLYLIFTDAITSDLFYHNDLNVLVDVVLRELTDMSEDEETTRTTFLRILHIILNTKQITSTKYRKNELRALLLFLSGQCSSFWEVSDQTKRLALKCLAISWLAEETPPPEYASVVITSSSPTPESLTATEKIKEKLQYEVAPQTLNVLQKDINNSDTSLNSMSKKRPPPPVPRRSFGVSSSNLMGR</sequence>
<dbReference type="GO" id="GO:0051666">
    <property type="term" value="P:actin cortical patch localization"/>
    <property type="evidence" value="ECO:0007669"/>
    <property type="project" value="TreeGrafter"/>
</dbReference>
<feature type="region of interest" description="Disordered" evidence="1">
    <location>
        <begin position="429"/>
        <end position="466"/>
    </location>
</feature>
<dbReference type="OrthoDB" id="445362at2759"/>
<dbReference type="PANTHER" id="PTHR13357">
    <property type="entry name" value="SH3 ADAPTER PROTEIN SPIN90 NCK INTERACTING PROTEIN WITH SH3 DOMAIN"/>
    <property type="match status" value="1"/>
</dbReference>
<comment type="caution">
    <text evidence="3">The sequence shown here is derived from an EMBL/GenBank/DDBJ whole genome shotgun (WGS) entry which is preliminary data.</text>
</comment>
<evidence type="ECO:0000313" key="4">
    <source>
        <dbReference type="Proteomes" id="UP000774326"/>
    </source>
</evidence>
<feature type="compositionally biased region" description="Low complexity" evidence="1">
    <location>
        <begin position="453"/>
        <end position="466"/>
    </location>
</feature>
<dbReference type="PANTHER" id="PTHR13357:SF1">
    <property type="entry name" value="NCK-INTERACTING PROTEIN WITH SH3 DOMAIN"/>
    <property type="match status" value="1"/>
</dbReference>
<reference evidence="3" key="2">
    <citation type="submission" date="2021-01" db="EMBL/GenBank/DDBJ databases">
        <authorList>
            <person name="Schikora-Tamarit M.A."/>
        </authorList>
    </citation>
    <scope>NUCLEOTIDE SEQUENCE</scope>
    <source>
        <strain evidence="3">CBS2887</strain>
    </source>
</reference>
<feature type="domain" description="SPIN90/Ldb17 leucine-rich" evidence="2">
    <location>
        <begin position="213"/>
        <end position="348"/>
    </location>
</feature>
<dbReference type="InterPro" id="IPR030125">
    <property type="entry name" value="SPIN90/Ldb17"/>
</dbReference>
<dbReference type="AlphaFoldDB" id="A0A9P8Q3R6"/>
<dbReference type="GO" id="GO:0000147">
    <property type="term" value="P:actin cortical patch assembly"/>
    <property type="evidence" value="ECO:0007669"/>
    <property type="project" value="TreeGrafter"/>
</dbReference>
<evidence type="ECO:0000259" key="2">
    <source>
        <dbReference type="Pfam" id="PF09431"/>
    </source>
</evidence>
<accession>A0A9P8Q3R6</accession>
<dbReference type="Pfam" id="PF09431">
    <property type="entry name" value="SPIN90_LRD"/>
    <property type="match status" value="1"/>
</dbReference>
<evidence type="ECO:0000256" key="1">
    <source>
        <dbReference type="SAM" id="MobiDB-lite"/>
    </source>
</evidence>
<reference evidence="3" key="1">
    <citation type="journal article" date="2021" name="Open Biol.">
        <title>Shared evolutionary footprints suggest mitochondrial oxidative damage underlies multiple complex I losses in fungi.</title>
        <authorList>
            <person name="Schikora-Tamarit M.A."/>
            <person name="Marcet-Houben M."/>
            <person name="Nosek J."/>
            <person name="Gabaldon T."/>
        </authorList>
    </citation>
    <scope>NUCLEOTIDE SEQUENCE</scope>
    <source>
        <strain evidence="3">CBS2887</strain>
    </source>
</reference>
<dbReference type="Proteomes" id="UP000774326">
    <property type="component" value="Unassembled WGS sequence"/>
</dbReference>
<dbReference type="GO" id="GO:0071933">
    <property type="term" value="F:Arp2/3 complex binding"/>
    <property type="evidence" value="ECO:0007669"/>
    <property type="project" value="TreeGrafter"/>
</dbReference>
<gene>
    <name evidence="3" type="ORF">WICPIJ_005356</name>
</gene>
<proteinExistence type="predicted"/>
<dbReference type="InterPro" id="IPR018556">
    <property type="entry name" value="SPIN90/Ldb17_LRD"/>
</dbReference>
<keyword evidence="4" id="KW-1185">Reference proteome</keyword>
<protein>
    <recommendedName>
        <fullName evidence="2">SPIN90/Ldb17 leucine-rich domain-containing protein</fullName>
    </recommendedName>
</protein>
<feature type="compositionally biased region" description="Polar residues" evidence="1">
    <location>
        <begin position="429"/>
        <end position="442"/>
    </location>
</feature>
<name>A0A9P8Q3R6_WICPI</name>